<evidence type="ECO:0000313" key="3">
    <source>
        <dbReference type="Proteomes" id="UP001362999"/>
    </source>
</evidence>
<keyword evidence="3" id="KW-1185">Reference proteome</keyword>
<feature type="non-terminal residue" evidence="2">
    <location>
        <position position="1"/>
    </location>
</feature>
<feature type="region of interest" description="Disordered" evidence="1">
    <location>
        <begin position="25"/>
        <end position="64"/>
    </location>
</feature>
<comment type="caution">
    <text evidence="2">The sequence shown here is derived from an EMBL/GenBank/DDBJ whole genome shotgun (WGS) entry which is preliminary data.</text>
</comment>
<proteinExistence type="predicted"/>
<accession>A0AAW0DRZ3</accession>
<dbReference type="Proteomes" id="UP001362999">
    <property type="component" value="Unassembled WGS sequence"/>
</dbReference>
<sequence>QLSAIEITLNQRDRDLLSTQQQLSALKKSNSALPSATSQGPLAKTESQLSNSTQRNESRSEAHRLGKCLSKAHRKIGTQEEKLKQTKSQLRRARRETAESISLASHTRTRQLRERRARKAAQKAFVKEKAAHEALKETTSQLITIVESLEAQVADSHPHSHNKGRDDNFAQCKFRRKYEKLKAKNRVMKMAESV</sequence>
<feature type="region of interest" description="Disordered" evidence="1">
    <location>
        <begin position="81"/>
        <end position="105"/>
    </location>
</feature>
<protein>
    <submittedName>
        <fullName evidence="2">Uncharacterized protein</fullName>
    </submittedName>
</protein>
<dbReference type="AlphaFoldDB" id="A0AAW0DRZ3"/>
<evidence type="ECO:0000313" key="2">
    <source>
        <dbReference type="EMBL" id="KAK7053497.1"/>
    </source>
</evidence>
<name>A0AAW0DRZ3_9AGAR</name>
<feature type="compositionally biased region" description="Polar residues" evidence="1">
    <location>
        <begin position="25"/>
        <end position="55"/>
    </location>
</feature>
<dbReference type="EMBL" id="JAWWNJ010000006">
    <property type="protein sequence ID" value="KAK7053497.1"/>
    <property type="molecule type" value="Genomic_DNA"/>
</dbReference>
<gene>
    <name evidence="2" type="ORF">R3P38DRAFT_2850646</name>
</gene>
<evidence type="ECO:0000256" key="1">
    <source>
        <dbReference type="SAM" id="MobiDB-lite"/>
    </source>
</evidence>
<reference evidence="2 3" key="1">
    <citation type="journal article" date="2024" name="J Genomics">
        <title>Draft genome sequencing and assembly of Favolaschia claudopus CIRM-BRFM 2984 isolated from oak limbs.</title>
        <authorList>
            <person name="Navarro D."/>
            <person name="Drula E."/>
            <person name="Chaduli D."/>
            <person name="Cazenave R."/>
            <person name="Ahrendt S."/>
            <person name="Wang J."/>
            <person name="Lipzen A."/>
            <person name="Daum C."/>
            <person name="Barry K."/>
            <person name="Grigoriev I.V."/>
            <person name="Favel A."/>
            <person name="Rosso M.N."/>
            <person name="Martin F."/>
        </authorList>
    </citation>
    <scope>NUCLEOTIDE SEQUENCE [LARGE SCALE GENOMIC DNA]</scope>
    <source>
        <strain evidence="2 3">CIRM-BRFM 2984</strain>
    </source>
</reference>
<organism evidence="2 3">
    <name type="scientific">Favolaschia claudopus</name>
    <dbReference type="NCBI Taxonomy" id="2862362"/>
    <lineage>
        <taxon>Eukaryota</taxon>
        <taxon>Fungi</taxon>
        <taxon>Dikarya</taxon>
        <taxon>Basidiomycota</taxon>
        <taxon>Agaricomycotina</taxon>
        <taxon>Agaricomycetes</taxon>
        <taxon>Agaricomycetidae</taxon>
        <taxon>Agaricales</taxon>
        <taxon>Marasmiineae</taxon>
        <taxon>Mycenaceae</taxon>
        <taxon>Favolaschia</taxon>
    </lineage>
</organism>